<feature type="compositionally biased region" description="Polar residues" evidence="2">
    <location>
        <begin position="1194"/>
        <end position="1203"/>
    </location>
</feature>
<feature type="region of interest" description="Disordered" evidence="2">
    <location>
        <begin position="19"/>
        <end position="39"/>
    </location>
</feature>
<feature type="compositionally biased region" description="Low complexity" evidence="2">
    <location>
        <begin position="988"/>
        <end position="1018"/>
    </location>
</feature>
<proteinExistence type="predicted"/>
<feature type="region of interest" description="Disordered" evidence="2">
    <location>
        <begin position="255"/>
        <end position="1304"/>
    </location>
</feature>
<feature type="compositionally biased region" description="Basic and acidic residues" evidence="2">
    <location>
        <begin position="1105"/>
        <end position="1127"/>
    </location>
</feature>
<gene>
    <name evidence="4" type="ORF">Fcan01_19566</name>
</gene>
<dbReference type="PANTHER" id="PTHR14421">
    <property type="entry name" value="SPERMATOGENESIS-ASSOCIATED PROTEIN 1"/>
    <property type="match status" value="1"/>
</dbReference>
<evidence type="ECO:0000256" key="1">
    <source>
        <dbReference type="SAM" id="Coils"/>
    </source>
</evidence>
<dbReference type="EMBL" id="LNIX01000017">
    <property type="protein sequence ID" value="OXA45669.1"/>
    <property type="molecule type" value="Genomic_DNA"/>
</dbReference>
<dbReference type="Pfam" id="PF15743">
    <property type="entry name" value="SPATA1_C"/>
    <property type="match status" value="1"/>
</dbReference>
<feature type="compositionally biased region" description="Basic and acidic residues" evidence="2">
    <location>
        <begin position="551"/>
        <end position="562"/>
    </location>
</feature>
<feature type="compositionally biased region" description="Polar residues" evidence="2">
    <location>
        <begin position="1024"/>
        <end position="1034"/>
    </location>
</feature>
<feature type="compositionally biased region" description="Polar residues" evidence="2">
    <location>
        <begin position="122"/>
        <end position="134"/>
    </location>
</feature>
<feature type="compositionally biased region" description="Polar residues" evidence="2">
    <location>
        <begin position="643"/>
        <end position="655"/>
    </location>
</feature>
<dbReference type="InterPro" id="IPR031478">
    <property type="entry name" value="SPATA1_C"/>
</dbReference>
<comment type="caution">
    <text evidence="4">The sequence shown here is derived from an EMBL/GenBank/DDBJ whole genome shotgun (WGS) entry which is preliminary data.</text>
</comment>
<protein>
    <submittedName>
        <fullName evidence="4">RE1-silencing transcription factor</fullName>
    </submittedName>
</protein>
<evidence type="ECO:0000259" key="3">
    <source>
        <dbReference type="Pfam" id="PF15743"/>
    </source>
</evidence>
<feature type="coiled-coil region" evidence="1">
    <location>
        <begin position="1695"/>
        <end position="1750"/>
    </location>
</feature>
<feature type="compositionally biased region" description="Polar residues" evidence="2">
    <location>
        <begin position="209"/>
        <end position="222"/>
    </location>
</feature>
<feature type="compositionally biased region" description="Polar residues" evidence="2">
    <location>
        <begin position="1148"/>
        <end position="1157"/>
    </location>
</feature>
<feature type="compositionally biased region" description="Polar residues" evidence="2">
    <location>
        <begin position="942"/>
        <end position="973"/>
    </location>
</feature>
<feature type="compositionally biased region" description="Basic and acidic residues" evidence="2">
    <location>
        <begin position="702"/>
        <end position="773"/>
    </location>
</feature>
<feature type="compositionally biased region" description="Polar residues" evidence="2">
    <location>
        <begin position="1040"/>
        <end position="1053"/>
    </location>
</feature>
<feature type="compositionally biased region" description="Low complexity" evidence="2">
    <location>
        <begin position="779"/>
        <end position="791"/>
    </location>
</feature>
<feature type="compositionally biased region" description="Low complexity" evidence="2">
    <location>
        <begin position="878"/>
        <end position="892"/>
    </location>
</feature>
<feature type="compositionally biased region" description="Low complexity" evidence="2">
    <location>
        <begin position="849"/>
        <end position="861"/>
    </location>
</feature>
<reference evidence="4 5" key="1">
    <citation type="submission" date="2015-12" db="EMBL/GenBank/DDBJ databases">
        <title>The genome of Folsomia candida.</title>
        <authorList>
            <person name="Faddeeva A."/>
            <person name="Derks M.F."/>
            <person name="Anvar Y."/>
            <person name="Smit S."/>
            <person name="Van Straalen N."/>
            <person name="Roelofs D."/>
        </authorList>
    </citation>
    <scope>NUCLEOTIDE SEQUENCE [LARGE SCALE GENOMIC DNA]</scope>
    <source>
        <strain evidence="4 5">VU population</strain>
        <tissue evidence="4">Whole body</tissue>
    </source>
</reference>
<dbReference type="OMA" id="EDFAINI"/>
<feature type="compositionally biased region" description="Polar residues" evidence="2">
    <location>
        <begin position="893"/>
        <end position="925"/>
    </location>
</feature>
<sequence length="1774" mass="199312">MNITIILPAVQVVKRELTTSPQPTTTPFPPVSVTPSTSGSVTSEYQEILEEYHHHETTHLHHNHLSQSRIDHIAARQAAYDEEFEQQLLRREQAFSPAKSIPIDLEEEEEELQIISSRISSGHFTTESTSSPETVRTAVIRSPPKQSGATRDEGQERRGQNDTRIEEEPSLRSTFVEKSLHETDHETEIVNQGGERSLAGLKEGEENYDQNSSEDAQVTTLDGSEKKEDVRNGMDEVMTQQDILDELEELIIIKEEEGRDGKPHIVITTQGPDHIAELDDDDGNEYERKAVNKFNTGDDVGGKLDKEEENEGEIETHSSTTALPDSQDKADEEKEQDNSTTHQQVRKSSVPQDDHAPTSTTTSRPVLRRQSRQIFDPDVIPTSPPTKSDTRRASTHSDDDDEAKYQTNEKKRQSISKQRDDFTPYSDTESNESNNTVIAASAREATTPSPPHRTQDEQKTKRTTEKRHSLKKQSSDGNNNYTTTTTPSPPASRKGSDTVGENVRLSQAKRNPITDHDNHDGRQDSVPTSRRGSENFEKRDERQDSVPSSRRGSDNFAKREECQDSVPSSRKGSDTAVENVRLSQAKRDSIADHGNDVGRQGSLPSSRRGSDNAEKKEEHPHATMVRGQSIQKRDSTAGLHQGESGNNEKANYSQDGHQKKQASPPHGEEFRRGRSLEENKQEEEIVAKVREGAKRGSITGHPVEKVYDEATSSRRASKAEPAGDHSIQKRGSSDSDQETVQKRALGELSGEMHDQTVGKSHSSEENVSQEKKTPPKGQPVVVRRTSVVSPTKQVNYSQDKQHRSHQSPPIKQHSPDKQGHSRDDHQQVKHNQEHSQTTHKRSNNPPPKRQSSQQRSPPGSKHSPENKVQHGSQKSLENQNQQKSHQSKQHNSPENQTRSTQQLPPAEGSHQSPPDTQSQTRSHQSPPKRAHQSPPAKHSQESSHQSPQAHQKIQTRSSQSPPRVSHSQNDQIQARSHQSPPRHPHQSPPSQAHQSPPKQIHQSPPTHTHQSPPTQAHQSPPAHTHQSPPTQAHQSPPAHTHQSPPTQAHQSPPKQIHQSPPTHTHQSPPTQAHQSPPTHTHQSLPSKISPEKQIQARSHPSPPAEKSHDIEPHNPPQDKEHSPESHQQHGSPQSQPPPPTPQHHSSKTQHQPSTDNFSPEKKQEIHASPPTTRSYDGIQHQAHVQSPPEKQHSASDPQSQPLTQLPPIVTHSSAESQTPPQLIHSPPTKESAGSQTTSTHHPHHQTSPPTIKQPLQPTNNNNLGQKPGDHPTPKVRTATTTTTSHHPSSHKLPPEPQHQRSFKQPTYPHRMTKTTIARQALAREKRRAYVEERIQSYMRKSQYASANALHESYIMNKIRNGGLLPDMDSVAAHYGAEDLTAMREKGQGRRFTKLDPASMQSLPDINSYHHYATSYATSSSRRVPFSYHTDPLPPPPPQTLTAISIIKPPPQYYSPIDNSNNNTTTTTNDNHLPDPTTRSNTTSFQSTAETSQNSGIYIDSNPESTSNFWKNVSEQGFYYSFRVRQSGTVQMMDKSVQTGEQPQSYVLDFSRRPDGRYVLQNSRPVNLGSNSNHHHHHINNNHDTTTHLPPINNRDKILRDITETVQLRHDQELRRAELIQRANDLQSLVKEKREKINRRHEFWHKKYIEESSMTRPLEAACTSLRAELNTVHRRLIAHLEGRDLPLRLRDGPSKKANYKIMAARLQHEIKELQQKAKSAKLRLESEVKLKEQAEREVRDIRNDLAHKKVVMSLARSQFPAALAHHPRAYESLVY</sequence>
<accession>A0A226DKF1</accession>
<feature type="compositionally biased region" description="Basic and acidic residues" evidence="2">
    <location>
        <begin position="585"/>
        <end position="596"/>
    </location>
</feature>
<keyword evidence="5" id="KW-1185">Reference proteome</keyword>
<feature type="compositionally biased region" description="Polar residues" evidence="2">
    <location>
        <begin position="1253"/>
        <end position="1264"/>
    </location>
</feature>
<organism evidence="4 5">
    <name type="scientific">Folsomia candida</name>
    <name type="common">Springtail</name>
    <dbReference type="NCBI Taxonomy" id="158441"/>
    <lineage>
        <taxon>Eukaryota</taxon>
        <taxon>Metazoa</taxon>
        <taxon>Ecdysozoa</taxon>
        <taxon>Arthropoda</taxon>
        <taxon>Hexapoda</taxon>
        <taxon>Collembola</taxon>
        <taxon>Entomobryomorpha</taxon>
        <taxon>Isotomoidea</taxon>
        <taxon>Isotomidae</taxon>
        <taxon>Proisotominae</taxon>
        <taxon>Folsomia</taxon>
    </lineage>
</organism>
<feature type="compositionally biased region" description="Low complexity" evidence="2">
    <location>
        <begin position="1057"/>
        <end position="1074"/>
    </location>
</feature>
<evidence type="ECO:0000256" key="2">
    <source>
        <dbReference type="SAM" id="MobiDB-lite"/>
    </source>
</evidence>
<evidence type="ECO:0000313" key="4">
    <source>
        <dbReference type="EMBL" id="OXA45669.1"/>
    </source>
</evidence>
<feature type="compositionally biased region" description="Basic and acidic residues" evidence="2">
    <location>
        <begin position="608"/>
        <end position="621"/>
    </location>
</feature>
<feature type="region of interest" description="Disordered" evidence="2">
    <location>
        <begin position="1453"/>
        <end position="1499"/>
    </location>
</feature>
<feature type="compositionally biased region" description="Basic and acidic residues" evidence="2">
    <location>
        <begin position="531"/>
        <end position="544"/>
    </location>
</feature>
<feature type="compositionally biased region" description="Basic and acidic residues" evidence="2">
    <location>
        <begin position="223"/>
        <end position="233"/>
    </location>
</feature>
<feature type="compositionally biased region" description="Basic and acidic residues" evidence="2">
    <location>
        <begin position="813"/>
        <end position="833"/>
    </location>
</feature>
<feature type="compositionally biased region" description="Basic and acidic residues" evidence="2">
    <location>
        <begin position="666"/>
        <end position="694"/>
    </location>
</feature>
<feature type="compositionally biased region" description="Basic and acidic residues" evidence="2">
    <location>
        <begin position="388"/>
        <end position="422"/>
    </location>
</feature>
<feature type="compositionally biased region" description="Basic and acidic residues" evidence="2">
    <location>
        <begin position="453"/>
        <end position="467"/>
    </location>
</feature>
<feature type="compositionally biased region" description="Basic and acidic residues" evidence="2">
    <location>
        <begin position="512"/>
        <end position="523"/>
    </location>
</feature>
<keyword evidence="1" id="KW-0175">Coiled coil</keyword>
<feature type="domain" description="Spermatogenesis-associated protein 1 C-terminal" evidence="3">
    <location>
        <begin position="1603"/>
        <end position="1748"/>
    </location>
</feature>
<dbReference type="InterPro" id="IPR039062">
    <property type="entry name" value="SPAT1"/>
</dbReference>
<dbReference type="OrthoDB" id="6610556at2759"/>
<feature type="compositionally biased region" description="Polar residues" evidence="2">
    <location>
        <begin position="1478"/>
        <end position="1499"/>
    </location>
</feature>
<feature type="compositionally biased region" description="Polar residues" evidence="2">
    <location>
        <begin position="338"/>
        <end position="364"/>
    </location>
</feature>
<feature type="compositionally biased region" description="Polar residues" evidence="2">
    <location>
        <begin position="1075"/>
        <end position="1086"/>
    </location>
</feature>
<dbReference type="Proteomes" id="UP000198287">
    <property type="component" value="Unassembled WGS sequence"/>
</dbReference>
<feature type="compositionally biased region" description="Low complexity" evidence="2">
    <location>
        <begin position="1455"/>
        <end position="1477"/>
    </location>
</feature>
<feature type="compositionally biased region" description="Basic and acidic residues" evidence="2">
    <location>
        <begin position="150"/>
        <end position="170"/>
    </location>
</feature>
<feature type="compositionally biased region" description="Polar residues" evidence="2">
    <location>
        <begin position="1210"/>
        <end position="1220"/>
    </location>
</feature>
<name>A0A226DKF1_FOLCA</name>
<evidence type="ECO:0000313" key="5">
    <source>
        <dbReference type="Proteomes" id="UP000198287"/>
    </source>
</evidence>
<feature type="compositionally biased region" description="Low complexity" evidence="2">
    <location>
        <begin position="1234"/>
        <end position="1250"/>
    </location>
</feature>
<feature type="compositionally biased region" description="Basic and acidic residues" evidence="2">
    <location>
        <begin position="178"/>
        <end position="188"/>
    </location>
</feature>
<dbReference type="PANTHER" id="PTHR14421:SF3">
    <property type="entry name" value="SPERMATOGENESIS-ASSOCIATED PROTEIN 1"/>
    <property type="match status" value="1"/>
</dbReference>
<feature type="region of interest" description="Disordered" evidence="2">
    <location>
        <begin position="1567"/>
        <end position="1592"/>
    </location>
</feature>
<feature type="compositionally biased region" description="Low complexity" evidence="2">
    <location>
        <begin position="1274"/>
        <end position="1286"/>
    </location>
</feature>
<feature type="region of interest" description="Disordered" evidence="2">
    <location>
        <begin position="117"/>
        <end position="233"/>
    </location>
</feature>
<feature type="compositionally biased region" description="Polar residues" evidence="2">
    <location>
        <begin position="425"/>
        <end position="438"/>
    </location>
</feature>